<dbReference type="RefSeq" id="WP_220611242.1">
    <property type="nucleotide sequence ID" value="NZ_CP080598.1"/>
</dbReference>
<protein>
    <submittedName>
        <fullName evidence="1">DUF29 domain-containing protein</fullName>
    </submittedName>
</protein>
<sequence length="150" mass="18068">MTQTQVAVSLYEQDYLLWIEDTVNKLRSRDIEELDFDNLIEEIESLGRSQKHELENRLGELLEHLLKRTYVNMPDCYRGWVESIDKQRVSLKRLLKQAPSLKPYFNEVFDEVYEDTLKIVRRGYPQCEFPDTWPFSRDLEAMLNVDFWED</sequence>
<keyword evidence="2" id="KW-1185">Reference proteome</keyword>
<dbReference type="Proteomes" id="UP000826540">
    <property type="component" value="Chromosome"/>
</dbReference>
<organism evidence="1 2">
    <name type="scientific">Sphaerospermopsis torques-reginae ITEP-024</name>
    <dbReference type="NCBI Taxonomy" id="984208"/>
    <lineage>
        <taxon>Bacteria</taxon>
        <taxon>Bacillati</taxon>
        <taxon>Cyanobacteriota</taxon>
        <taxon>Cyanophyceae</taxon>
        <taxon>Nostocales</taxon>
        <taxon>Aphanizomenonaceae</taxon>
        <taxon>Sphaerospermopsis</taxon>
        <taxon>Sphaerospermopsis torques-reginae</taxon>
    </lineage>
</organism>
<dbReference type="Pfam" id="PF01724">
    <property type="entry name" value="DUF29"/>
    <property type="match status" value="1"/>
</dbReference>
<name>A0ABX8X460_9CYAN</name>
<dbReference type="PANTHER" id="PTHR34235:SF4">
    <property type="entry name" value="SLR0291 PROTEIN"/>
    <property type="match status" value="1"/>
</dbReference>
<dbReference type="Gene3D" id="1.20.1220.20">
    <property type="entry name" value="Uncharcterised protein PF01724"/>
    <property type="match status" value="1"/>
</dbReference>
<reference evidence="1 2" key="1">
    <citation type="journal article" date="2022" name="J. Am. Chem. Soc.">
        <title>Biosynthesis of Guanitoxin Enables Global Environmental Detection in Freshwater Cyanobacteria.</title>
        <authorList>
            <person name="Lima S.T."/>
            <person name="Fallon T.R."/>
            <person name="Cordoza J.L."/>
            <person name="Chekan J.R."/>
            <person name="Delbaje E."/>
            <person name="Hopiavuori A.R."/>
            <person name="Alvarenga D.O."/>
            <person name="Wood S.M."/>
            <person name="Luhavaya H."/>
            <person name="Baumgartner J.T."/>
            <person name="Dorr F.A."/>
            <person name="Etchegaray A."/>
            <person name="Pinto E."/>
            <person name="McKinnie S.M.K."/>
            <person name="Fiore M.F."/>
            <person name="Moore B.S."/>
        </authorList>
    </citation>
    <scope>NUCLEOTIDE SEQUENCE [LARGE SCALE GENOMIC DNA]</scope>
    <source>
        <strain evidence="1 2">ITEP-024</strain>
    </source>
</reference>
<dbReference type="InterPro" id="IPR002636">
    <property type="entry name" value="DUF29"/>
</dbReference>
<proteinExistence type="predicted"/>
<accession>A0ABX8X460</accession>
<dbReference type="EMBL" id="CP080598">
    <property type="protein sequence ID" value="QYX33497.1"/>
    <property type="molecule type" value="Genomic_DNA"/>
</dbReference>
<evidence type="ECO:0000313" key="2">
    <source>
        <dbReference type="Proteomes" id="UP000826540"/>
    </source>
</evidence>
<evidence type="ECO:0000313" key="1">
    <source>
        <dbReference type="EMBL" id="QYX33497.1"/>
    </source>
</evidence>
<dbReference type="PANTHER" id="PTHR34235">
    <property type="entry name" value="SLR1203 PROTEIN-RELATED"/>
    <property type="match status" value="1"/>
</dbReference>
<gene>
    <name evidence="1" type="ORF">K2F26_09395</name>
</gene>